<evidence type="ECO:0000256" key="7">
    <source>
        <dbReference type="RuleBase" id="RU000382"/>
    </source>
</evidence>
<comment type="similarity">
    <text evidence="2 7">Belongs to the group II decarboxylase family.</text>
</comment>
<evidence type="ECO:0000256" key="4">
    <source>
        <dbReference type="ARBA" id="ARBA00022898"/>
    </source>
</evidence>
<dbReference type="InterPro" id="IPR010977">
    <property type="entry name" value="Aromatic_deC"/>
</dbReference>
<keyword evidence="3" id="KW-0210">Decarboxylase</keyword>
<dbReference type="PROSITE" id="PS00392">
    <property type="entry name" value="DDC_GAD_HDC_YDC"/>
    <property type="match status" value="1"/>
</dbReference>
<dbReference type="OrthoDB" id="9803665at2"/>
<dbReference type="InterPro" id="IPR015421">
    <property type="entry name" value="PyrdxlP-dep_Trfase_major"/>
</dbReference>
<dbReference type="GO" id="GO:0016831">
    <property type="term" value="F:carboxy-lyase activity"/>
    <property type="evidence" value="ECO:0007669"/>
    <property type="project" value="UniProtKB-KW"/>
</dbReference>
<name>A0A193GGN4_9BORD</name>
<dbReference type="PANTHER" id="PTHR11999">
    <property type="entry name" value="GROUP II PYRIDOXAL-5-PHOSPHATE DECARBOXYLASE"/>
    <property type="match status" value="1"/>
</dbReference>
<dbReference type="STRING" id="463014.BAU07_19325"/>
<evidence type="ECO:0000313" key="8">
    <source>
        <dbReference type="EMBL" id="ANN78980.1"/>
    </source>
</evidence>
<dbReference type="InterPro" id="IPR015422">
    <property type="entry name" value="PyrdxlP-dep_Trfase_small"/>
</dbReference>
<comment type="cofactor">
    <cofactor evidence="1 6 7">
        <name>pyridoxal 5'-phosphate</name>
        <dbReference type="ChEBI" id="CHEBI:597326"/>
    </cofactor>
</comment>
<dbReference type="InterPro" id="IPR021115">
    <property type="entry name" value="Pyridoxal-P_BS"/>
</dbReference>
<dbReference type="InterPro" id="IPR002129">
    <property type="entry name" value="PyrdxlP-dep_de-COase"/>
</dbReference>
<feature type="modified residue" description="N6-(pyridoxal phosphate)lysine" evidence="6">
    <location>
        <position position="309"/>
    </location>
</feature>
<keyword evidence="4 6" id="KW-0663">Pyridoxal phosphate</keyword>
<dbReference type="Gene3D" id="3.90.1150.10">
    <property type="entry name" value="Aspartate Aminotransferase, domain 1"/>
    <property type="match status" value="1"/>
</dbReference>
<dbReference type="RefSeq" id="WP_066661106.1">
    <property type="nucleotide sequence ID" value="NZ_CBCSCL010000012.1"/>
</dbReference>
<reference evidence="8 9" key="1">
    <citation type="submission" date="2016-06" db="EMBL/GenBank/DDBJ databases">
        <title>Complete genome sequences of Bordetella bronchialis and Bordetella flabilis.</title>
        <authorList>
            <person name="LiPuma J.J."/>
            <person name="Spilker T."/>
        </authorList>
    </citation>
    <scope>NUCLEOTIDE SEQUENCE [LARGE SCALE GENOMIC DNA]</scope>
    <source>
        <strain evidence="8 9">AU10664</strain>
    </source>
</reference>
<dbReference type="PRINTS" id="PR00800">
    <property type="entry name" value="YHDCRBOXLASE"/>
</dbReference>
<dbReference type="Proteomes" id="UP000091926">
    <property type="component" value="Chromosome"/>
</dbReference>
<evidence type="ECO:0000256" key="1">
    <source>
        <dbReference type="ARBA" id="ARBA00001933"/>
    </source>
</evidence>
<keyword evidence="9" id="KW-1185">Reference proteome</keyword>
<protein>
    <submittedName>
        <fullName evidence="8">Cytochrome D ubiquinol oxidase subunit I</fullName>
    </submittedName>
</protein>
<evidence type="ECO:0000256" key="5">
    <source>
        <dbReference type="ARBA" id="ARBA00023239"/>
    </source>
</evidence>
<dbReference type="Gene3D" id="1.20.1340.10">
    <property type="entry name" value="dopa decarboxylase, N-terminal domain"/>
    <property type="match status" value="1"/>
</dbReference>
<accession>A0A193GGN4</accession>
<dbReference type="GO" id="GO:0006520">
    <property type="term" value="P:amino acid metabolic process"/>
    <property type="evidence" value="ECO:0007669"/>
    <property type="project" value="InterPro"/>
</dbReference>
<dbReference type="GO" id="GO:0030170">
    <property type="term" value="F:pyridoxal phosphate binding"/>
    <property type="evidence" value="ECO:0007669"/>
    <property type="project" value="InterPro"/>
</dbReference>
<dbReference type="PANTHER" id="PTHR11999:SF70">
    <property type="entry name" value="MIP05841P"/>
    <property type="match status" value="1"/>
</dbReference>
<dbReference type="SUPFAM" id="SSF53383">
    <property type="entry name" value="PLP-dependent transferases"/>
    <property type="match status" value="1"/>
</dbReference>
<sequence length="534" mass="56522">MTDSAAGFTPSDDTLDPADWSQLRAQGHRMLDDMFDYLSTLRDRPVWQPAPLAVRAGFAAPLPRSPAPLADTHDRFMRDILPYAVGNAHPGFMGWVHGGGTAVGMLAETLAAGLNANLGGRNQIPVEVERQIGRWMADLFGFPESASGLFVTGTSMANLIGVLVARTAALGPSVRRDGVAEQSARLVAYTSTCAHGCIGQAMDICGLGTAALRRIPVDADFRMDTVALQAAIAADRRAGFTPFLIAGTAGTVDVGAIDPLASLADIAAREGLWFHVDGAFGALAMLSPTLAPALAGIERADSIAFDFHKWGQVPYDAGFILVRDGEAHQAAFRASAAYLSREESGLAADSPWPCDFGPDLSRGFRALKTWFTLTVYGADKLGQVMARTCEVARHLARRVQAEPNLQLLAPVALNIVCFRYRGGHVAGASTAAPEMRDARRGHDGDEADIAPDKPDGAMLDELNADIVLALQESGIAAPSTTRVNGVLAIRAAIVNHRSTVADVDKLCDAVLQLGARRRTVLEPLPAMADEPTAS</sequence>
<dbReference type="KEGG" id="bfz:BAU07_19325"/>
<dbReference type="InterPro" id="IPR015424">
    <property type="entry name" value="PyrdxlP-dep_Trfase"/>
</dbReference>
<gene>
    <name evidence="8" type="ORF">BAU07_19325</name>
</gene>
<evidence type="ECO:0000256" key="2">
    <source>
        <dbReference type="ARBA" id="ARBA00009533"/>
    </source>
</evidence>
<dbReference type="EMBL" id="CP016172">
    <property type="protein sequence ID" value="ANN78980.1"/>
    <property type="molecule type" value="Genomic_DNA"/>
</dbReference>
<evidence type="ECO:0000256" key="6">
    <source>
        <dbReference type="PIRSR" id="PIRSR602129-50"/>
    </source>
</evidence>
<dbReference type="Gene3D" id="3.40.640.10">
    <property type="entry name" value="Type I PLP-dependent aspartate aminotransferase-like (Major domain)"/>
    <property type="match status" value="1"/>
</dbReference>
<dbReference type="AlphaFoldDB" id="A0A193GGN4"/>
<organism evidence="8 9">
    <name type="scientific">Bordetella flabilis</name>
    <dbReference type="NCBI Taxonomy" id="463014"/>
    <lineage>
        <taxon>Bacteria</taxon>
        <taxon>Pseudomonadati</taxon>
        <taxon>Pseudomonadota</taxon>
        <taxon>Betaproteobacteria</taxon>
        <taxon>Burkholderiales</taxon>
        <taxon>Alcaligenaceae</taxon>
        <taxon>Bordetella</taxon>
    </lineage>
</organism>
<evidence type="ECO:0000256" key="3">
    <source>
        <dbReference type="ARBA" id="ARBA00022793"/>
    </source>
</evidence>
<dbReference type="GO" id="GO:0019752">
    <property type="term" value="P:carboxylic acid metabolic process"/>
    <property type="evidence" value="ECO:0007669"/>
    <property type="project" value="InterPro"/>
</dbReference>
<dbReference type="Pfam" id="PF00282">
    <property type="entry name" value="Pyridoxal_deC"/>
    <property type="match status" value="1"/>
</dbReference>
<evidence type="ECO:0000313" key="9">
    <source>
        <dbReference type="Proteomes" id="UP000091926"/>
    </source>
</evidence>
<proteinExistence type="inferred from homology"/>
<keyword evidence="5 7" id="KW-0456">Lyase</keyword>